<evidence type="ECO:0000256" key="2">
    <source>
        <dbReference type="SAM" id="SignalP"/>
    </source>
</evidence>
<feature type="region of interest" description="Disordered" evidence="1">
    <location>
        <begin position="123"/>
        <end position="193"/>
    </location>
</feature>
<dbReference type="Pfam" id="PF10972">
    <property type="entry name" value="CsiV"/>
    <property type="match status" value="2"/>
</dbReference>
<dbReference type="EMBL" id="BSST01000001">
    <property type="protein sequence ID" value="GLX77289.1"/>
    <property type="molecule type" value="Genomic_DNA"/>
</dbReference>
<reference evidence="3 4" key="1">
    <citation type="submission" date="2023-03" db="EMBL/GenBank/DDBJ databases">
        <title>Draft genome sequence of Thalassotalea insulae KCTC 62186T.</title>
        <authorList>
            <person name="Sawabe T."/>
        </authorList>
    </citation>
    <scope>NUCLEOTIDE SEQUENCE [LARGE SCALE GENOMIC DNA]</scope>
    <source>
        <strain evidence="3 4">KCTC 62186</strain>
    </source>
</reference>
<proteinExistence type="predicted"/>
<organism evidence="3 4">
    <name type="scientific">Thalassotalea insulae</name>
    <dbReference type="NCBI Taxonomy" id="2056778"/>
    <lineage>
        <taxon>Bacteria</taxon>
        <taxon>Pseudomonadati</taxon>
        <taxon>Pseudomonadota</taxon>
        <taxon>Gammaproteobacteria</taxon>
        <taxon>Alteromonadales</taxon>
        <taxon>Colwelliaceae</taxon>
        <taxon>Thalassotalea</taxon>
    </lineage>
</organism>
<sequence>MNIKQAAVLLLSLTFSVGTFAASKWSGEWFEIEIILISQLHDKSKQAEVFSEYSPLPQYHQSLDLLTPYLLPDIKALKQQLPDCDSPKYPSSLLEQASHLPELHPLLTLAEIHQLPLQQETLKQEQASVDSQAQRQQENQAVQPNLTTAQNEDDFFDRVRPAYEKADTARAENNKQSDSLTAPANNETSAAPAGITKQQKAFVAEAELAFSTMPFNYNKLTEQTPDTLCKISEAEFNQLNPDTNLYSYNGFLVNKMPLTVDGTEDLYSEQPYLVAKQSLQLNDIVKQLRRSKNFRPLLHMAWRQPVFDLPDATPVKLFAGDNFNAHYAKEQAKFLEQQRLDAEQEAQLSAIFANQDSAAINTALSRKQLLEQAKQQQLQTIFNQISDINDSESVLAQLDQPALSFSERLAEQSVLTEGPKLPIQPWYLTGFINVFLKGVYLNVAADFNILNLTLAQQSSLALRPNTEVETKAIRFQQQRRMISQEVHYFDHPYMGLIVQIRRHDRPEPPEQIEAEDQIAR</sequence>
<keyword evidence="4" id="KW-1185">Reference proteome</keyword>
<name>A0ABQ6GQ30_9GAMM</name>
<feature type="signal peptide" evidence="2">
    <location>
        <begin position="1"/>
        <end position="21"/>
    </location>
</feature>
<dbReference type="InterPro" id="IPR021241">
    <property type="entry name" value="CsiV"/>
</dbReference>
<accession>A0ABQ6GQ30</accession>
<feature type="compositionally biased region" description="Polar residues" evidence="1">
    <location>
        <begin position="176"/>
        <end position="189"/>
    </location>
</feature>
<evidence type="ECO:0000313" key="3">
    <source>
        <dbReference type="EMBL" id="GLX77289.1"/>
    </source>
</evidence>
<feature type="compositionally biased region" description="Low complexity" evidence="1">
    <location>
        <begin position="132"/>
        <end position="143"/>
    </location>
</feature>
<dbReference type="Proteomes" id="UP001157186">
    <property type="component" value="Unassembled WGS sequence"/>
</dbReference>
<evidence type="ECO:0000313" key="4">
    <source>
        <dbReference type="Proteomes" id="UP001157186"/>
    </source>
</evidence>
<evidence type="ECO:0000256" key="1">
    <source>
        <dbReference type="SAM" id="MobiDB-lite"/>
    </source>
</evidence>
<protein>
    <submittedName>
        <fullName evidence="3">Uncharacterized protein</fullName>
    </submittedName>
</protein>
<feature type="compositionally biased region" description="Basic and acidic residues" evidence="1">
    <location>
        <begin position="156"/>
        <end position="175"/>
    </location>
</feature>
<dbReference type="RefSeq" id="WP_284243133.1">
    <property type="nucleotide sequence ID" value="NZ_BSST01000001.1"/>
</dbReference>
<keyword evidence="2" id="KW-0732">Signal</keyword>
<feature type="chain" id="PRO_5047244068" evidence="2">
    <location>
        <begin position="22"/>
        <end position="520"/>
    </location>
</feature>
<comment type="caution">
    <text evidence="3">The sequence shown here is derived from an EMBL/GenBank/DDBJ whole genome shotgun (WGS) entry which is preliminary data.</text>
</comment>
<gene>
    <name evidence="3" type="ORF">tinsulaeT_06290</name>
</gene>